<dbReference type="PANTHER" id="PTHR30086">
    <property type="entry name" value="ARGININE EXPORTER PROTEIN ARGO"/>
    <property type="match status" value="1"/>
</dbReference>
<comment type="subcellular location">
    <subcellularLocation>
        <location evidence="1">Cell membrane</location>
        <topology evidence="1">Multi-pass membrane protein</topology>
    </subcellularLocation>
</comment>
<sequence>MSLQEFLALLMLATAMSFTPGPNTTLSTALAANGGLKAALRFCVAVPAGWSLLMLACGLGLGVVVMTAPVLRSVVKVLGVGYMLWLAWKLWNARVLTQADGARLDVGFLQGVALQFVNIKAWMLALALTAGWVVSQQGGQPAANPGERLAIVLAVMAVYAFASNFTYALVGSLLRQWLSHGSRLLVFNRVMAAVLAATAAWMLSV</sequence>
<dbReference type="RefSeq" id="WP_251780155.1">
    <property type="nucleotide sequence ID" value="NZ_JAMKFE010000013.1"/>
</dbReference>
<dbReference type="Proteomes" id="UP001165541">
    <property type="component" value="Unassembled WGS sequence"/>
</dbReference>
<organism evidence="7 8">
    <name type="scientific">Caldimonas mangrovi</name>
    <dbReference type="NCBI Taxonomy" id="2944811"/>
    <lineage>
        <taxon>Bacteria</taxon>
        <taxon>Pseudomonadati</taxon>
        <taxon>Pseudomonadota</taxon>
        <taxon>Betaproteobacteria</taxon>
        <taxon>Burkholderiales</taxon>
        <taxon>Sphaerotilaceae</taxon>
        <taxon>Caldimonas</taxon>
    </lineage>
</organism>
<dbReference type="InterPro" id="IPR001123">
    <property type="entry name" value="LeuE-type"/>
</dbReference>
<keyword evidence="2" id="KW-1003">Cell membrane</keyword>
<accession>A0ABT0YTF4</accession>
<dbReference type="EMBL" id="JAMKFE010000013">
    <property type="protein sequence ID" value="MCM5681674.1"/>
    <property type="molecule type" value="Genomic_DNA"/>
</dbReference>
<evidence type="ECO:0000313" key="7">
    <source>
        <dbReference type="EMBL" id="MCM5681674.1"/>
    </source>
</evidence>
<proteinExistence type="predicted"/>
<protein>
    <submittedName>
        <fullName evidence="7">LysE family translocator</fullName>
    </submittedName>
</protein>
<keyword evidence="3 6" id="KW-0812">Transmembrane</keyword>
<keyword evidence="8" id="KW-1185">Reference proteome</keyword>
<comment type="caution">
    <text evidence="7">The sequence shown here is derived from an EMBL/GenBank/DDBJ whole genome shotgun (WGS) entry which is preliminary data.</text>
</comment>
<keyword evidence="4 6" id="KW-1133">Transmembrane helix</keyword>
<evidence type="ECO:0000256" key="2">
    <source>
        <dbReference type="ARBA" id="ARBA00022475"/>
    </source>
</evidence>
<feature type="transmembrane region" description="Helical" evidence="6">
    <location>
        <begin position="73"/>
        <end position="91"/>
    </location>
</feature>
<feature type="transmembrane region" description="Helical" evidence="6">
    <location>
        <begin position="47"/>
        <end position="66"/>
    </location>
</feature>
<evidence type="ECO:0000256" key="5">
    <source>
        <dbReference type="ARBA" id="ARBA00023136"/>
    </source>
</evidence>
<evidence type="ECO:0000256" key="6">
    <source>
        <dbReference type="SAM" id="Phobius"/>
    </source>
</evidence>
<feature type="transmembrane region" description="Helical" evidence="6">
    <location>
        <begin position="149"/>
        <end position="174"/>
    </location>
</feature>
<dbReference type="Pfam" id="PF01810">
    <property type="entry name" value="LysE"/>
    <property type="match status" value="1"/>
</dbReference>
<feature type="transmembrane region" description="Helical" evidence="6">
    <location>
        <begin position="186"/>
        <end position="204"/>
    </location>
</feature>
<evidence type="ECO:0000256" key="3">
    <source>
        <dbReference type="ARBA" id="ARBA00022692"/>
    </source>
</evidence>
<reference evidence="7" key="1">
    <citation type="submission" date="2022-05" db="EMBL/GenBank/DDBJ databases">
        <title>Schlegelella sp. nov., isolated from mangrove soil.</title>
        <authorList>
            <person name="Liu Y."/>
            <person name="Ge X."/>
            <person name="Liu W."/>
        </authorList>
    </citation>
    <scope>NUCLEOTIDE SEQUENCE</scope>
    <source>
        <strain evidence="7">S2-27</strain>
    </source>
</reference>
<name>A0ABT0YTF4_9BURK</name>
<keyword evidence="5 6" id="KW-0472">Membrane</keyword>
<evidence type="ECO:0000256" key="1">
    <source>
        <dbReference type="ARBA" id="ARBA00004651"/>
    </source>
</evidence>
<evidence type="ECO:0000256" key="4">
    <source>
        <dbReference type="ARBA" id="ARBA00022989"/>
    </source>
</evidence>
<dbReference type="PANTHER" id="PTHR30086:SF20">
    <property type="entry name" value="ARGININE EXPORTER PROTEIN ARGO-RELATED"/>
    <property type="match status" value="1"/>
</dbReference>
<evidence type="ECO:0000313" key="8">
    <source>
        <dbReference type="Proteomes" id="UP001165541"/>
    </source>
</evidence>
<gene>
    <name evidence="7" type="ORF">M8A51_19280</name>
</gene>